<dbReference type="Proteomes" id="UP001597024">
    <property type="component" value="Unassembled WGS sequence"/>
</dbReference>
<keyword evidence="2" id="KW-0813">Transport</keyword>
<dbReference type="InterPro" id="IPR011701">
    <property type="entry name" value="MFS"/>
</dbReference>
<dbReference type="PROSITE" id="PS50850">
    <property type="entry name" value="MFS"/>
    <property type="match status" value="1"/>
</dbReference>
<dbReference type="InterPro" id="IPR005829">
    <property type="entry name" value="Sugar_transporter_CS"/>
</dbReference>
<evidence type="ECO:0000313" key="10">
    <source>
        <dbReference type="Proteomes" id="UP001597024"/>
    </source>
</evidence>
<dbReference type="EMBL" id="JBHTHX010001516">
    <property type="protein sequence ID" value="MFD0888834.1"/>
    <property type="molecule type" value="Genomic_DNA"/>
</dbReference>
<feature type="transmembrane region" description="Helical" evidence="7">
    <location>
        <begin position="63"/>
        <end position="82"/>
    </location>
</feature>
<dbReference type="SUPFAM" id="SSF103473">
    <property type="entry name" value="MFS general substrate transporter"/>
    <property type="match status" value="1"/>
</dbReference>
<evidence type="ECO:0000256" key="3">
    <source>
        <dbReference type="ARBA" id="ARBA00022692"/>
    </source>
</evidence>
<keyword evidence="10" id="KW-1185">Reference proteome</keyword>
<name>A0ABW3E0U1_9ACTN</name>
<dbReference type="Pfam" id="PF07690">
    <property type="entry name" value="MFS_1"/>
    <property type="match status" value="1"/>
</dbReference>
<evidence type="ECO:0000256" key="5">
    <source>
        <dbReference type="ARBA" id="ARBA00023136"/>
    </source>
</evidence>
<keyword evidence="4 7" id="KW-1133">Transmembrane helix</keyword>
<accession>A0ABW3E0U1</accession>
<protein>
    <submittedName>
        <fullName evidence="9">MFS transporter</fullName>
    </submittedName>
</protein>
<comment type="subcellular location">
    <subcellularLocation>
        <location evidence="1">Cell membrane</location>
        <topology evidence="1">Multi-pass membrane protein</topology>
    </subcellularLocation>
</comment>
<feature type="transmembrane region" description="Helical" evidence="7">
    <location>
        <begin position="94"/>
        <end position="113"/>
    </location>
</feature>
<sequence>MSKDSPLVAPAATGEATGGRPPERVGRLLLVLAALGAVAPLATDMYVPGFPGLVRSLGTTESSVQLSMTAFLIGLAVGQILLGPVSDAVGRRRVLLGGAALFTVFSLVCALAPNVDVLNVARL</sequence>
<evidence type="ECO:0000256" key="2">
    <source>
        <dbReference type="ARBA" id="ARBA00022448"/>
    </source>
</evidence>
<dbReference type="PANTHER" id="PTHR23502:SF132">
    <property type="entry name" value="POLYAMINE TRANSPORTER 2-RELATED"/>
    <property type="match status" value="1"/>
</dbReference>
<dbReference type="PROSITE" id="PS00216">
    <property type="entry name" value="SUGAR_TRANSPORT_1"/>
    <property type="match status" value="1"/>
</dbReference>
<evidence type="ECO:0000256" key="6">
    <source>
        <dbReference type="SAM" id="MobiDB-lite"/>
    </source>
</evidence>
<feature type="non-terminal residue" evidence="9">
    <location>
        <position position="123"/>
    </location>
</feature>
<evidence type="ECO:0000256" key="1">
    <source>
        <dbReference type="ARBA" id="ARBA00004651"/>
    </source>
</evidence>
<proteinExistence type="predicted"/>
<comment type="caution">
    <text evidence="9">The sequence shown here is derived from an EMBL/GenBank/DDBJ whole genome shotgun (WGS) entry which is preliminary data.</text>
</comment>
<gene>
    <name evidence="9" type="ORF">ACFQ08_30225</name>
</gene>
<dbReference type="PANTHER" id="PTHR23502">
    <property type="entry name" value="MAJOR FACILITATOR SUPERFAMILY"/>
    <property type="match status" value="1"/>
</dbReference>
<feature type="region of interest" description="Disordered" evidence="6">
    <location>
        <begin position="1"/>
        <end position="21"/>
    </location>
</feature>
<reference evidence="10" key="1">
    <citation type="journal article" date="2019" name="Int. J. Syst. Evol. Microbiol.">
        <title>The Global Catalogue of Microorganisms (GCM) 10K type strain sequencing project: providing services to taxonomists for standard genome sequencing and annotation.</title>
        <authorList>
            <consortium name="The Broad Institute Genomics Platform"/>
            <consortium name="The Broad Institute Genome Sequencing Center for Infectious Disease"/>
            <person name="Wu L."/>
            <person name="Ma J."/>
        </authorList>
    </citation>
    <scope>NUCLEOTIDE SEQUENCE [LARGE SCALE GENOMIC DNA]</scope>
    <source>
        <strain evidence="10">CCUG 62974</strain>
    </source>
</reference>
<evidence type="ECO:0000313" key="9">
    <source>
        <dbReference type="EMBL" id="MFD0888834.1"/>
    </source>
</evidence>
<dbReference type="InterPro" id="IPR020846">
    <property type="entry name" value="MFS_dom"/>
</dbReference>
<keyword evidence="3 7" id="KW-0812">Transmembrane</keyword>
<feature type="transmembrane region" description="Helical" evidence="7">
    <location>
        <begin position="25"/>
        <end position="43"/>
    </location>
</feature>
<evidence type="ECO:0000256" key="7">
    <source>
        <dbReference type="SAM" id="Phobius"/>
    </source>
</evidence>
<evidence type="ECO:0000256" key="4">
    <source>
        <dbReference type="ARBA" id="ARBA00022989"/>
    </source>
</evidence>
<dbReference type="Gene3D" id="1.20.1720.10">
    <property type="entry name" value="Multidrug resistance protein D"/>
    <property type="match status" value="1"/>
</dbReference>
<keyword evidence="5 7" id="KW-0472">Membrane</keyword>
<evidence type="ECO:0000259" key="8">
    <source>
        <dbReference type="PROSITE" id="PS50850"/>
    </source>
</evidence>
<dbReference type="InterPro" id="IPR036259">
    <property type="entry name" value="MFS_trans_sf"/>
</dbReference>
<organism evidence="9 10">
    <name type="scientific">Streptosporangium algeriense</name>
    <dbReference type="NCBI Taxonomy" id="1682748"/>
    <lineage>
        <taxon>Bacteria</taxon>
        <taxon>Bacillati</taxon>
        <taxon>Actinomycetota</taxon>
        <taxon>Actinomycetes</taxon>
        <taxon>Streptosporangiales</taxon>
        <taxon>Streptosporangiaceae</taxon>
        <taxon>Streptosporangium</taxon>
    </lineage>
</organism>
<feature type="domain" description="Major facilitator superfamily (MFS) profile" evidence="8">
    <location>
        <begin position="28"/>
        <end position="123"/>
    </location>
</feature>